<dbReference type="PRINTS" id="PR00344">
    <property type="entry name" value="BCTRLSENSOR"/>
</dbReference>
<dbReference type="InterPro" id="IPR003594">
    <property type="entry name" value="HATPase_dom"/>
</dbReference>
<dbReference type="InterPro" id="IPR004358">
    <property type="entry name" value="Sig_transdc_His_kin-like_C"/>
</dbReference>
<evidence type="ECO:0000313" key="12">
    <source>
        <dbReference type="EMBL" id="HBH1543211.1"/>
    </source>
</evidence>
<organism evidence="11">
    <name type="scientific">Clostridioides difficile</name>
    <name type="common">Peptoclostridium difficile</name>
    <dbReference type="NCBI Taxonomy" id="1496"/>
    <lineage>
        <taxon>Bacteria</taxon>
        <taxon>Bacillati</taxon>
        <taxon>Bacillota</taxon>
        <taxon>Clostridia</taxon>
        <taxon>Peptostreptococcales</taxon>
        <taxon>Peptostreptococcaceae</taxon>
        <taxon>Clostridioides</taxon>
    </lineage>
</organism>
<dbReference type="Gene3D" id="3.30.565.10">
    <property type="entry name" value="Histidine kinase-like ATPase, C-terminal domain"/>
    <property type="match status" value="1"/>
</dbReference>
<dbReference type="Pfam" id="PF00512">
    <property type="entry name" value="HisKA"/>
    <property type="match status" value="1"/>
</dbReference>
<dbReference type="GO" id="GO:0016036">
    <property type="term" value="P:cellular response to phosphate starvation"/>
    <property type="evidence" value="ECO:0007669"/>
    <property type="project" value="TreeGrafter"/>
</dbReference>
<name>A0A031WIQ9_CLODI</name>
<dbReference type="GO" id="GO:0005886">
    <property type="term" value="C:plasma membrane"/>
    <property type="evidence" value="ECO:0007669"/>
    <property type="project" value="TreeGrafter"/>
</dbReference>
<dbReference type="RefSeq" id="WP_003434036.1">
    <property type="nucleotide sequence ID" value="NZ_AP031492.1"/>
</dbReference>
<feature type="domain" description="Histidine kinase" evidence="9">
    <location>
        <begin position="203"/>
        <end position="425"/>
    </location>
</feature>
<evidence type="ECO:0000313" key="11">
    <source>
        <dbReference type="EMBL" id="CDS88363.1"/>
    </source>
</evidence>
<dbReference type="EMBL" id="LK932406">
    <property type="protein sequence ID" value="CDS88363.1"/>
    <property type="molecule type" value="Genomic_DNA"/>
</dbReference>
<dbReference type="Proteomes" id="UP000411588">
    <property type="component" value="Unassembled WGS sequence"/>
</dbReference>
<dbReference type="InterPro" id="IPR050351">
    <property type="entry name" value="BphY/WalK/GraS-like"/>
</dbReference>
<feature type="transmembrane region" description="Helical" evidence="8">
    <location>
        <begin position="20"/>
        <end position="40"/>
    </location>
</feature>
<evidence type="ECO:0000256" key="4">
    <source>
        <dbReference type="ARBA" id="ARBA00022553"/>
    </source>
</evidence>
<dbReference type="GeneID" id="66354495"/>
<dbReference type="SMART" id="SM00387">
    <property type="entry name" value="HATPase_c"/>
    <property type="match status" value="1"/>
</dbReference>
<dbReference type="EMBL" id="DAEPXK010000032">
    <property type="protein sequence ID" value="HBH1543211.1"/>
    <property type="molecule type" value="Genomic_DNA"/>
</dbReference>
<dbReference type="SUPFAM" id="SSF55874">
    <property type="entry name" value="ATPase domain of HSP90 chaperone/DNA topoisomerase II/histidine kinase"/>
    <property type="match status" value="1"/>
</dbReference>
<dbReference type="Pfam" id="PF02518">
    <property type="entry name" value="HATPase_c"/>
    <property type="match status" value="1"/>
</dbReference>
<dbReference type="Proteomes" id="UP000878956">
    <property type="component" value="Unassembled WGS sequence"/>
</dbReference>
<evidence type="ECO:0000256" key="5">
    <source>
        <dbReference type="ARBA" id="ARBA00022679"/>
    </source>
</evidence>
<gene>
    <name evidence="13" type="primary">yycG_1</name>
    <name evidence="10" type="ORF">BN1096_670030</name>
    <name evidence="11" type="ORF">BN1097_670031</name>
    <name evidence="12" type="ORF">KRM00_002733</name>
    <name evidence="13" type="ORF">SAMEA1402399_00645</name>
</gene>
<evidence type="ECO:0000256" key="6">
    <source>
        <dbReference type="ARBA" id="ARBA00022777"/>
    </source>
</evidence>
<accession>A0A031WIQ9</accession>
<dbReference type="SUPFAM" id="SSF47384">
    <property type="entry name" value="Homodimeric domain of signal transducing histidine kinase"/>
    <property type="match status" value="1"/>
</dbReference>
<dbReference type="CDD" id="cd00082">
    <property type="entry name" value="HisKA"/>
    <property type="match status" value="1"/>
</dbReference>
<keyword evidence="6 11" id="KW-0418">Kinase</keyword>
<evidence type="ECO:0000256" key="3">
    <source>
        <dbReference type="ARBA" id="ARBA00012438"/>
    </source>
</evidence>
<comment type="subcellular location">
    <subcellularLocation>
        <location evidence="2">Membrane</location>
    </subcellularLocation>
</comment>
<reference evidence="12" key="2">
    <citation type="journal article" date="2018" name="Genome Biol.">
        <title>SKESA: strategic k-mer extension for scrupulous assemblies.</title>
        <authorList>
            <person name="Souvorov A."/>
            <person name="Agarwala R."/>
            <person name="Lipman D.J."/>
        </authorList>
    </citation>
    <scope>NUCLEOTIDE SEQUENCE</scope>
    <source>
        <strain evidence="12">HN1000</strain>
    </source>
</reference>
<dbReference type="GO" id="GO:0004721">
    <property type="term" value="F:phosphoprotein phosphatase activity"/>
    <property type="evidence" value="ECO:0007669"/>
    <property type="project" value="TreeGrafter"/>
</dbReference>
<comment type="catalytic activity">
    <reaction evidence="1">
        <text>ATP + protein L-histidine = ADP + protein N-phospho-L-histidine.</text>
        <dbReference type="EC" id="2.7.13.3"/>
    </reaction>
</comment>
<dbReference type="InterPro" id="IPR005467">
    <property type="entry name" value="His_kinase_dom"/>
</dbReference>
<dbReference type="SMART" id="SM00388">
    <property type="entry name" value="HisKA"/>
    <property type="match status" value="1"/>
</dbReference>
<evidence type="ECO:0000259" key="9">
    <source>
        <dbReference type="PROSITE" id="PS50109"/>
    </source>
</evidence>
<keyword evidence="5 13" id="KW-0808">Transferase</keyword>
<dbReference type="InterPro" id="IPR003661">
    <property type="entry name" value="HisK_dim/P_dom"/>
</dbReference>
<evidence type="ECO:0000256" key="1">
    <source>
        <dbReference type="ARBA" id="ARBA00000085"/>
    </source>
</evidence>
<dbReference type="EMBL" id="LK932521">
    <property type="protein sequence ID" value="CDS88247.1"/>
    <property type="molecule type" value="Genomic_DNA"/>
</dbReference>
<evidence type="ECO:0000256" key="7">
    <source>
        <dbReference type="ARBA" id="ARBA00023012"/>
    </source>
</evidence>
<sequence>MRRIFDKWEKLSIKYKLFSITTSLLIALALIIYLILYFLLPSYYHEYKIESLQESLKSLVDSSIHFDTYTLEERLYYMAKDQNLAILLKDNQGKIVYGKNEVVILRYSKYMINSLEDEYRTSIPIYTKDAKDGPYTLELVMPLQPIDEANEVIRKLMPYIISIAILIAIIGAYIYSIVITKPLINIIESEREQEYRRKDFVATISHELKTPITIISGQIEGMIYSVGKYKDRDTYLKKSYECTQELKDLVNEMIEVSKSEILEKDLKLVSINISELLNRLVKRQVFLIEEKHMKTILKIEENLEIKADQERITKAINNIINNAIKYSPEESELIIRLYDKNKRISKKTSNQRVVLEIENTGVTIEKRYLEEIFNPFYRIEKSRSRKTGGSGLGLYIVSQIFKSHGFDYSIKNKENSVVFTVEFKN</sequence>
<dbReference type="InterPro" id="IPR036097">
    <property type="entry name" value="HisK_dim/P_sf"/>
</dbReference>
<dbReference type="KEGG" id="pdf:CD630DERM_21130"/>
<keyword evidence="4" id="KW-0597">Phosphoprotein</keyword>
<evidence type="ECO:0000256" key="2">
    <source>
        <dbReference type="ARBA" id="ARBA00004370"/>
    </source>
</evidence>
<keyword evidence="7" id="KW-0902">Two-component regulatory system</keyword>
<evidence type="ECO:0000313" key="14">
    <source>
        <dbReference type="Proteomes" id="UP000411588"/>
    </source>
</evidence>
<keyword evidence="8" id="KW-1133">Transmembrane helix</keyword>
<dbReference type="AlphaFoldDB" id="A0A031WIQ9"/>
<reference evidence="11" key="1">
    <citation type="submission" date="2014-07" db="EMBL/GenBank/DDBJ databases">
        <authorList>
            <person name="Monot Marc"/>
        </authorList>
    </citation>
    <scope>NUCLEOTIDE SEQUENCE</scope>
    <source>
        <strain evidence="11">7032994</strain>
    </source>
</reference>
<dbReference type="EMBL" id="CAADAN010000001">
    <property type="protein sequence ID" value="VFD29599.1"/>
    <property type="molecule type" value="Genomic_DNA"/>
</dbReference>
<evidence type="ECO:0000313" key="10">
    <source>
        <dbReference type="EMBL" id="CDS88247.1"/>
    </source>
</evidence>
<dbReference type="PANTHER" id="PTHR45453">
    <property type="entry name" value="PHOSPHATE REGULON SENSOR PROTEIN PHOR"/>
    <property type="match status" value="1"/>
</dbReference>
<keyword evidence="8" id="KW-0472">Membrane</keyword>
<dbReference type="PROSITE" id="PS50109">
    <property type="entry name" value="HIS_KIN"/>
    <property type="match status" value="1"/>
</dbReference>
<dbReference type="EC" id="2.7.13.3" evidence="3"/>
<dbReference type="PATRIC" id="fig|1496.1373.peg.2655"/>
<dbReference type="InterPro" id="IPR036890">
    <property type="entry name" value="HATPase_C_sf"/>
</dbReference>
<evidence type="ECO:0000313" key="13">
    <source>
        <dbReference type="EMBL" id="VFD29599.1"/>
    </source>
</evidence>
<evidence type="ECO:0000256" key="8">
    <source>
        <dbReference type="SAM" id="Phobius"/>
    </source>
</evidence>
<dbReference type="PANTHER" id="PTHR45453:SF3">
    <property type="entry name" value="HISTIDINE KINASE"/>
    <property type="match status" value="1"/>
</dbReference>
<feature type="transmembrane region" description="Helical" evidence="8">
    <location>
        <begin position="156"/>
        <end position="175"/>
    </location>
</feature>
<reference evidence="13 14" key="3">
    <citation type="submission" date="2019-02" db="EMBL/GenBank/DDBJ databases">
        <authorList>
            <consortium name="Pathogen Informatics"/>
        </authorList>
    </citation>
    <scope>NUCLEOTIDE SEQUENCE [LARGE SCALE GENOMIC DNA]</scope>
    <source>
        <strain evidence="14">clo34</strain>
        <strain evidence="13">Clo34</strain>
    </source>
</reference>
<proteinExistence type="predicted"/>
<protein>
    <recommendedName>
        <fullName evidence="3">histidine kinase</fullName>
        <ecNumber evidence="3">2.7.13.3</ecNumber>
    </recommendedName>
</protein>
<dbReference type="GO" id="GO:0000155">
    <property type="term" value="F:phosphorelay sensor kinase activity"/>
    <property type="evidence" value="ECO:0007669"/>
    <property type="project" value="InterPro"/>
</dbReference>
<reference evidence="12" key="4">
    <citation type="submission" date="2021-06" db="EMBL/GenBank/DDBJ databases">
        <authorList>
            <consortium name="NCBI Pathogen Detection Project"/>
        </authorList>
    </citation>
    <scope>NUCLEOTIDE SEQUENCE</scope>
    <source>
        <strain evidence="12">HN1000</strain>
    </source>
</reference>
<dbReference type="Gene3D" id="1.10.287.130">
    <property type="match status" value="1"/>
</dbReference>
<keyword evidence="8" id="KW-0812">Transmembrane</keyword>